<dbReference type="PANTHER" id="PTHR35273:SF2">
    <property type="entry name" value="ALPHA-GALACTOSIDASE"/>
    <property type="match status" value="1"/>
</dbReference>
<sequence length="297" mass="32251">MRVLGCPDARPARRTFRLLLAATTVGLLGLSLVVAASPAAAAVTLPPAHGQFDYQIGGAYPPAASVAIVDRDRTSTPVAGKYNICYINALQTQPDGDNPPAEPDYGTVSWWVKYHNDLVLKDSKGKPVIDTDWKEALLDVSTDAKRQSILTIEEGWIDGCQTSGFQAIEPDNLDSYSRSGGRLTFAQDKAFMVLFVPYAHTKGLAVAQKNTNSEFGTTGKTEVGFNFAIAEECGFYDECGDYAAAYGNNYIEIEYTDESAKKFKAACTDHGATVSIIRRDRNVVPKGDPAYHYELCP</sequence>
<feature type="domain" description="Glycoside-hydrolase family GH114 TIM-barrel" evidence="1">
    <location>
        <begin position="51"/>
        <end position="284"/>
    </location>
</feature>
<keyword evidence="3" id="KW-1185">Reference proteome</keyword>
<dbReference type="EMBL" id="BAAANY010000005">
    <property type="protein sequence ID" value="GAA1665995.1"/>
    <property type="molecule type" value="Genomic_DNA"/>
</dbReference>
<evidence type="ECO:0000313" key="2">
    <source>
        <dbReference type="EMBL" id="GAA1665995.1"/>
    </source>
</evidence>
<dbReference type="PANTHER" id="PTHR35273">
    <property type="entry name" value="ALPHA-1,4 POLYGALACTOSAMINIDASE, PUTATIVE (AFU_ORTHOLOGUE AFUA_3G07890)-RELATED"/>
    <property type="match status" value="1"/>
</dbReference>
<proteinExistence type="predicted"/>
<dbReference type="InterPro" id="IPR017853">
    <property type="entry name" value="GH"/>
</dbReference>
<dbReference type="RefSeq" id="WP_163566687.1">
    <property type="nucleotide sequence ID" value="NZ_BAAANY010000005.1"/>
</dbReference>
<reference evidence="2 3" key="1">
    <citation type="journal article" date="2019" name="Int. J. Syst. Evol. Microbiol.">
        <title>The Global Catalogue of Microorganisms (GCM) 10K type strain sequencing project: providing services to taxonomists for standard genome sequencing and annotation.</title>
        <authorList>
            <consortium name="The Broad Institute Genomics Platform"/>
            <consortium name="The Broad Institute Genome Sequencing Center for Infectious Disease"/>
            <person name="Wu L."/>
            <person name="Ma J."/>
        </authorList>
    </citation>
    <scope>NUCLEOTIDE SEQUENCE [LARGE SCALE GENOMIC DNA]</scope>
    <source>
        <strain evidence="2 3">JCM 14718</strain>
    </source>
</reference>
<dbReference type="Gene3D" id="3.20.20.70">
    <property type="entry name" value="Aldolase class I"/>
    <property type="match status" value="1"/>
</dbReference>
<evidence type="ECO:0000259" key="1">
    <source>
        <dbReference type="Pfam" id="PF03537"/>
    </source>
</evidence>
<organism evidence="2 3">
    <name type="scientific">Fodinicola feengrottensis</name>
    <dbReference type="NCBI Taxonomy" id="435914"/>
    <lineage>
        <taxon>Bacteria</taxon>
        <taxon>Bacillati</taxon>
        <taxon>Actinomycetota</taxon>
        <taxon>Actinomycetes</taxon>
        <taxon>Mycobacteriales</taxon>
        <taxon>Fodinicola</taxon>
    </lineage>
</organism>
<dbReference type="InterPro" id="IPR004352">
    <property type="entry name" value="GH114_TIM-barrel"/>
</dbReference>
<evidence type="ECO:0000313" key="3">
    <source>
        <dbReference type="Proteomes" id="UP001500618"/>
    </source>
</evidence>
<dbReference type="SUPFAM" id="SSF51445">
    <property type="entry name" value="(Trans)glycosidases"/>
    <property type="match status" value="1"/>
</dbReference>
<dbReference type="InterPro" id="IPR013785">
    <property type="entry name" value="Aldolase_TIM"/>
</dbReference>
<dbReference type="Proteomes" id="UP001500618">
    <property type="component" value="Unassembled WGS sequence"/>
</dbReference>
<comment type="caution">
    <text evidence="2">The sequence shown here is derived from an EMBL/GenBank/DDBJ whole genome shotgun (WGS) entry which is preliminary data.</text>
</comment>
<gene>
    <name evidence="2" type="ORF">GCM10009765_14400</name>
</gene>
<name>A0ABN2G6Y6_9ACTN</name>
<protein>
    <submittedName>
        <fullName evidence="2">Endo alpha-1,4 polygalactosaminidase</fullName>
    </submittedName>
</protein>
<accession>A0ABN2G6Y6</accession>
<dbReference type="Pfam" id="PF03537">
    <property type="entry name" value="Glyco_hydro_114"/>
    <property type="match status" value="1"/>
</dbReference>